<dbReference type="Proteomes" id="UP000037023">
    <property type="component" value="Unassembled WGS sequence"/>
</dbReference>
<evidence type="ECO:0000256" key="1">
    <source>
        <dbReference type="SAM" id="MobiDB-lite"/>
    </source>
</evidence>
<organism evidence="2 3">
    <name type="scientific">Streptomyces viridochromogenes</name>
    <dbReference type="NCBI Taxonomy" id="1938"/>
    <lineage>
        <taxon>Bacteria</taxon>
        <taxon>Bacillati</taxon>
        <taxon>Actinomycetota</taxon>
        <taxon>Actinomycetes</taxon>
        <taxon>Kitasatosporales</taxon>
        <taxon>Streptomycetaceae</taxon>
        <taxon>Streptomyces</taxon>
    </lineage>
</organism>
<feature type="region of interest" description="Disordered" evidence="1">
    <location>
        <begin position="87"/>
        <end position="113"/>
    </location>
</feature>
<feature type="compositionally biased region" description="Basic residues" evidence="1">
    <location>
        <begin position="102"/>
        <end position="113"/>
    </location>
</feature>
<name>A0A0L8LES2_STRVR</name>
<dbReference type="AlphaFoldDB" id="A0A0L8LES2"/>
<comment type="caution">
    <text evidence="2">The sequence shown here is derived from an EMBL/GenBank/DDBJ whole genome shotgun (WGS) entry which is preliminary data.</text>
</comment>
<reference evidence="2 3" key="1">
    <citation type="submission" date="2015-06" db="EMBL/GenBank/DDBJ databases">
        <authorList>
            <person name="Hoefler B.C."/>
            <person name="Straight P.D."/>
        </authorList>
    </citation>
    <scope>NUCLEOTIDE SEQUENCE [LARGE SCALE GENOMIC DNA]</scope>
    <source>
        <strain evidence="2 3">NRRL 3427</strain>
    </source>
</reference>
<accession>A0A0L8LES2</accession>
<dbReference type="RefSeq" id="WP_033200910.1">
    <property type="nucleotide sequence ID" value="NZ_LGUP01000001.1"/>
</dbReference>
<evidence type="ECO:0000313" key="2">
    <source>
        <dbReference type="EMBL" id="KOG36743.1"/>
    </source>
</evidence>
<gene>
    <name evidence="2" type="ORF">ADK34_00480</name>
</gene>
<dbReference type="EMBL" id="LGUP01000001">
    <property type="protein sequence ID" value="KOG36743.1"/>
    <property type="molecule type" value="Genomic_DNA"/>
</dbReference>
<proteinExistence type="predicted"/>
<dbReference type="PATRIC" id="fig|1938.6.peg.104"/>
<evidence type="ECO:0000313" key="3">
    <source>
        <dbReference type="Proteomes" id="UP000037023"/>
    </source>
</evidence>
<sequence>MSEDPEQYQRSDEQAKALARAMQLVIDAQREAAEILRQAGAELEPEEREWFSGGRCLGSHPPPPTPHFCLCPYYLGNNNEPCRNTYGDARGPDDGDGPPTVRCRHPKSVHGFF</sequence>
<protein>
    <submittedName>
        <fullName evidence="2">Uncharacterized protein</fullName>
    </submittedName>
</protein>